<protein>
    <submittedName>
        <fullName evidence="2">Uncharacterized protein</fullName>
    </submittedName>
</protein>
<dbReference type="AlphaFoldDB" id="A0A1G9IXF9"/>
<organism evidence="2 3">
    <name type="scientific">Pedobacter steynii</name>
    <dbReference type="NCBI Taxonomy" id="430522"/>
    <lineage>
        <taxon>Bacteria</taxon>
        <taxon>Pseudomonadati</taxon>
        <taxon>Bacteroidota</taxon>
        <taxon>Sphingobacteriia</taxon>
        <taxon>Sphingobacteriales</taxon>
        <taxon>Sphingobacteriaceae</taxon>
        <taxon>Pedobacter</taxon>
    </lineage>
</organism>
<name>A0A1G9IXF9_9SPHI</name>
<dbReference type="Pfam" id="PF20365">
    <property type="entry name" value="DUF6660"/>
    <property type="match status" value="1"/>
</dbReference>
<dbReference type="EMBL" id="FNGY01000001">
    <property type="protein sequence ID" value="SDL29930.1"/>
    <property type="molecule type" value="Genomic_DNA"/>
</dbReference>
<feature type="signal peptide" evidence="1">
    <location>
        <begin position="1"/>
        <end position="21"/>
    </location>
</feature>
<evidence type="ECO:0000313" key="2">
    <source>
        <dbReference type="EMBL" id="SDL29930.1"/>
    </source>
</evidence>
<sequence>MRFANWFLSLVILALCITPCADVLGNNLPSNATSISKISSNTDNSEHQGLDSCSPFCVCACCSTPTFTKVQVNFLYLPLPAQRTYAEFVDGNIKTASISIWQPPQLG</sequence>
<keyword evidence="3" id="KW-1185">Reference proteome</keyword>
<dbReference type="Proteomes" id="UP000183200">
    <property type="component" value="Unassembled WGS sequence"/>
</dbReference>
<reference evidence="3" key="1">
    <citation type="submission" date="2016-10" db="EMBL/GenBank/DDBJ databases">
        <authorList>
            <person name="Varghese N."/>
            <person name="Submissions S."/>
        </authorList>
    </citation>
    <scope>NUCLEOTIDE SEQUENCE [LARGE SCALE GENOMIC DNA]</scope>
    <source>
        <strain evidence="3">DSM 19110</strain>
    </source>
</reference>
<evidence type="ECO:0000256" key="1">
    <source>
        <dbReference type="SAM" id="SignalP"/>
    </source>
</evidence>
<dbReference type="InterPro" id="IPR046601">
    <property type="entry name" value="DUF6660"/>
</dbReference>
<gene>
    <name evidence="2" type="ORF">SAMN05421820_10188</name>
</gene>
<feature type="chain" id="PRO_5010380795" evidence="1">
    <location>
        <begin position="22"/>
        <end position="107"/>
    </location>
</feature>
<dbReference type="OrthoDB" id="997115at2"/>
<accession>A0A1G9IXF9</accession>
<proteinExistence type="predicted"/>
<evidence type="ECO:0000313" key="3">
    <source>
        <dbReference type="Proteomes" id="UP000183200"/>
    </source>
</evidence>
<keyword evidence="1" id="KW-0732">Signal</keyword>
<dbReference type="RefSeq" id="WP_143010290.1">
    <property type="nucleotide sequence ID" value="NZ_FNGY01000001.1"/>
</dbReference>